<sequence>MADGNSQIPKTALQAHTGDPVSYYVSVPRPPRGRAARTGKAVLIVPVGGERWLADVGFGLMVYPLAVLVRTAICGALWPRSLGCARCDACTALYAWSSGTLADAPVNRRWEPPSGPADVCRTCSREPAAEDIAAGQGYGFGEIGAPFGKLFDAAGQVLKGANITPEDEVEFLRILQAVSTPNPCGCYYDSRLPKVTWGANFG</sequence>
<dbReference type="AlphaFoldDB" id="A0A9P3LGF3"/>
<accession>A0A9P3LGF3</accession>
<comment type="caution">
    <text evidence="1">The sequence shown here is derived from an EMBL/GenBank/DDBJ whole genome shotgun (WGS) entry which is preliminary data.</text>
</comment>
<keyword evidence="2" id="KW-1185">Reference proteome</keyword>
<organism evidence="1 2">
    <name type="scientific">Phanerochaete sordida</name>
    <dbReference type="NCBI Taxonomy" id="48140"/>
    <lineage>
        <taxon>Eukaryota</taxon>
        <taxon>Fungi</taxon>
        <taxon>Dikarya</taxon>
        <taxon>Basidiomycota</taxon>
        <taxon>Agaricomycotina</taxon>
        <taxon>Agaricomycetes</taxon>
        <taxon>Polyporales</taxon>
        <taxon>Phanerochaetaceae</taxon>
        <taxon>Phanerochaete</taxon>
    </lineage>
</organism>
<gene>
    <name evidence="1" type="ORF">PsYK624_104390</name>
</gene>
<dbReference type="OrthoDB" id="10260017at2759"/>
<dbReference type="EMBL" id="BPQB01000039">
    <property type="protein sequence ID" value="GJE94270.1"/>
    <property type="molecule type" value="Genomic_DNA"/>
</dbReference>
<evidence type="ECO:0000313" key="1">
    <source>
        <dbReference type="EMBL" id="GJE94270.1"/>
    </source>
</evidence>
<name>A0A9P3LGF3_9APHY</name>
<reference evidence="1 2" key="1">
    <citation type="submission" date="2021-08" db="EMBL/GenBank/DDBJ databases">
        <title>Draft Genome Sequence of Phanerochaete sordida strain YK-624.</title>
        <authorList>
            <person name="Mori T."/>
            <person name="Dohra H."/>
            <person name="Suzuki T."/>
            <person name="Kawagishi H."/>
            <person name="Hirai H."/>
        </authorList>
    </citation>
    <scope>NUCLEOTIDE SEQUENCE [LARGE SCALE GENOMIC DNA]</scope>
    <source>
        <strain evidence="1 2">YK-624</strain>
    </source>
</reference>
<proteinExistence type="predicted"/>
<protein>
    <submittedName>
        <fullName evidence="1">Uncharacterized protein</fullName>
    </submittedName>
</protein>
<dbReference type="Proteomes" id="UP000703269">
    <property type="component" value="Unassembled WGS sequence"/>
</dbReference>
<evidence type="ECO:0000313" key="2">
    <source>
        <dbReference type="Proteomes" id="UP000703269"/>
    </source>
</evidence>